<proteinExistence type="predicted"/>
<feature type="signal peptide" evidence="1">
    <location>
        <begin position="1"/>
        <end position="16"/>
    </location>
</feature>
<comment type="caution">
    <text evidence="2">The sequence shown here is derived from an EMBL/GenBank/DDBJ whole genome shotgun (WGS) entry which is preliminary data.</text>
</comment>
<gene>
    <name evidence="2" type="ORF">PT974_08735</name>
</gene>
<reference evidence="2 3" key="1">
    <citation type="submission" date="2024-01" db="EMBL/GenBank/DDBJ databases">
        <title>Complete genome of Cladobotryum mycophilum ATHUM6906.</title>
        <authorList>
            <person name="Christinaki A.C."/>
            <person name="Myridakis A.I."/>
            <person name="Kouvelis V.N."/>
        </authorList>
    </citation>
    <scope>NUCLEOTIDE SEQUENCE [LARGE SCALE GENOMIC DNA]</scope>
    <source>
        <strain evidence="2 3">ATHUM6906</strain>
    </source>
</reference>
<evidence type="ECO:0000256" key="1">
    <source>
        <dbReference type="SAM" id="SignalP"/>
    </source>
</evidence>
<dbReference type="PANTHER" id="PTHR39602">
    <property type="entry name" value="ACW-9"/>
    <property type="match status" value="1"/>
</dbReference>
<dbReference type="PANTHER" id="PTHR39602:SF2">
    <property type="entry name" value="ACW-9"/>
    <property type="match status" value="1"/>
</dbReference>
<accession>A0ABR0SF44</accession>
<protein>
    <submittedName>
        <fullName evidence="2">Uncharacterized protein</fullName>
    </submittedName>
</protein>
<keyword evidence="3" id="KW-1185">Reference proteome</keyword>
<keyword evidence="1" id="KW-0732">Signal</keyword>
<evidence type="ECO:0000313" key="2">
    <source>
        <dbReference type="EMBL" id="KAK5990467.1"/>
    </source>
</evidence>
<sequence>MKYAFALVALAGSVLATEPTATPDACAAACNSAYYKCSTAPNANHSFCGSEYRGCLGYNPFEGGNTAEPTTCASKTGTATGTTAIETATATGTVTGTVTGTAVATSTSTPDACAAACNSAYYKCSSAPGANHSFCASEYAGCLGYSPFGNGEWVEPTTCATATVAPTATATATAVPNACAAACNEAYYECSTAPNANHSYCGSQYAGCLGYNPFEGDHPRYHRCSPVATGTGVVPVHPTNGTMPAQPTGTVPVNGAGALKPAVALLALGAIALL</sequence>
<dbReference type="EMBL" id="JAVFKD010000014">
    <property type="protein sequence ID" value="KAK5990467.1"/>
    <property type="molecule type" value="Genomic_DNA"/>
</dbReference>
<organism evidence="2 3">
    <name type="scientific">Cladobotryum mycophilum</name>
    <dbReference type="NCBI Taxonomy" id="491253"/>
    <lineage>
        <taxon>Eukaryota</taxon>
        <taxon>Fungi</taxon>
        <taxon>Dikarya</taxon>
        <taxon>Ascomycota</taxon>
        <taxon>Pezizomycotina</taxon>
        <taxon>Sordariomycetes</taxon>
        <taxon>Hypocreomycetidae</taxon>
        <taxon>Hypocreales</taxon>
        <taxon>Hypocreaceae</taxon>
        <taxon>Cladobotryum</taxon>
    </lineage>
</organism>
<feature type="chain" id="PRO_5046778678" evidence="1">
    <location>
        <begin position="17"/>
        <end position="274"/>
    </location>
</feature>
<dbReference type="Proteomes" id="UP001338125">
    <property type="component" value="Unassembled WGS sequence"/>
</dbReference>
<evidence type="ECO:0000313" key="3">
    <source>
        <dbReference type="Proteomes" id="UP001338125"/>
    </source>
</evidence>
<name>A0ABR0SF44_9HYPO</name>